<proteinExistence type="predicted"/>
<gene>
    <name evidence="1" type="ORF">MKZ38_002517</name>
</gene>
<keyword evidence="2" id="KW-1185">Reference proteome</keyword>
<sequence>MLYLQHGIREERATIRRVVADQKAGAQHTRAHPWLCLRGWHNFSPMLVLFGRFYAGATQAPLSDQQEAVESRRIPLKSAAGLLCRVARAPGGQHTATRFRSLCLLRSPVIHLRNGRIEQDRARRRAVQHRELKQESTSRARYKIYSA</sequence>
<name>A0AAD5WSF4_9PEZI</name>
<accession>A0AAD5WSF4</accession>
<evidence type="ECO:0000313" key="1">
    <source>
        <dbReference type="EMBL" id="KAJ2900299.1"/>
    </source>
</evidence>
<dbReference type="EMBL" id="JAKWBI020000175">
    <property type="protein sequence ID" value="KAJ2900299.1"/>
    <property type="molecule type" value="Genomic_DNA"/>
</dbReference>
<reference evidence="1" key="1">
    <citation type="submission" date="2022-07" db="EMBL/GenBank/DDBJ databases">
        <title>Draft genome sequence of Zalerion maritima ATCC 34329, a (micro)plastics degrading marine fungus.</title>
        <authorList>
            <person name="Paco A."/>
            <person name="Goncalves M.F.M."/>
            <person name="Rocha-Santos T.A.P."/>
            <person name="Alves A."/>
        </authorList>
    </citation>
    <scope>NUCLEOTIDE SEQUENCE</scope>
    <source>
        <strain evidence="1">ATCC 34329</strain>
    </source>
</reference>
<dbReference type="AlphaFoldDB" id="A0AAD5WSF4"/>
<evidence type="ECO:0000313" key="2">
    <source>
        <dbReference type="Proteomes" id="UP001201980"/>
    </source>
</evidence>
<dbReference type="Proteomes" id="UP001201980">
    <property type="component" value="Unassembled WGS sequence"/>
</dbReference>
<comment type="caution">
    <text evidence="1">The sequence shown here is derived from an EMBL/GenBank/DDBJ whole genome shotgun (WGS) entry which is preliminary data.</text>
</comment>
<protein>
    <submittedName>
        <fullName evidence="1">Uncharacterized protein</fullName>
    </submittedName>
</protein>
<organism evidence="1 2">
    <name type="scientific">Zalerion maritima</name>
    <dbReference type="NCBI Taxonomy" id="339359"/>
    <lineage>
        <taxon>Eukaryota</taxon>
        <taxon>Fungi</taxon>
        <taxon>Dikarya</taxon>
        <taxon>Ascomycota</taxon>
        <taxon>Pezizomycotina</taxon>
        <taxon>Sordariomycetes</taxon>
        <taxon>Lulworthiomycetidae</taxon>
        <taxon>Lulworthiales</taxon>
        <taxon>Lulworthiaceae</taxon>
        <taxon>Zalerion</taxon>
    </lineage>
</organism>